<sequence>MTAQATQLIHRSQHQFTEAFAHQLVAHLNRLRQETHPDDPPVNPEHVWGQMQHLPPLLELDLWTVEDGSGIHAHARTQLMNTEDNQHLADLELMVAPDWRGRGVGGSLLRRAAQAMQARGRSLLLARTTDRVSAGEAFAAHCGFTPGLANHENRLLLSDLPDGLLERWTTRPADSYTLEVWEGAVPEADLAAYAALLSVMNSAPRGDLKAEDTTVSAQEVRELESLSRAGGRVSLTAVVRAPDGTLAGLNDLSWRASQPGIVSQGNTGVLAAHRGHGLGRWLKAANVAHLRRLSPQAREIRTQNADSNSAMLKINTEMGFRPFMATTIWQGEIDTILSRLPRED</sequence>
<accession>A0A7C9LPJ1</accession>
<dbReference type="Proteomes" id="UP000483286">
    <property type="component" value="Unassembled WGS sequence"/>
</dbReference>
<organism evidence="4 5">
    <name type="scientific">Deinococcus arboris</name>
    <dbReference type="NCBI Taxonomy" id="2682977"/>
    <lineage>
        <taxon>Bacteria</taxon>
        <taxon>Thermotogati</taxon>
        <taxon>Deinococcota</taxon>
        <taxon>Deinococci</taxon>
        <taxon>Deinococcales</taxon>
        <taxon>Deinococcaceae</taxon>
        <taxon>Deinococcus</taxon>
    </lineage>
</organism>
<keyword evidence="1 4" id="KW-0808">Transferase</keyword>
<gene>
    <name evidence="4" type="ORF">GO986_19225</name>
</gene>
<dbReference type="Gene3D" id="3.40.630.30">
    <property type="match status" value="1"/>
</dbReference>
<feature type="domain" description="N-acetyltransferase" evidence="3">
    <location>
        <begin position="15"/>
        <end position="161"/>
    </location>
</feature>
<evidence type="ECO:0000259" key="3">
    <source>
        <dbReference type="PROSITE" id="PS51186"/>
    </source>
</evidence>
<dbReference type="EMBL" id="WQLB01000036">
    <property type="protein sequence ID" value="MVN88877.1"/>
    <property type="molecule type" value="Genomic_DNA"/>
</dbReference>
<proteinExistence type="predicted"/>
<keyword evidence="5" id="KW-1185">Reference proteome</keyword>
<protein>
    <submittedName>
        <fullName evidence="4">GNAT family N-acetyltransferase</fullName>
    </submittedName>
</protein>
<dbReference type="SUPFAM" id="SSF55729">
    <property type="entry name" value="Acyl-CoA N-acyltransferases (Nat)"/>
    <property type="match status" value="2"/>
</dbReference>
<dbReference type="Pfam" id="PF13508">
    <property type="entry name" value="Acetyltransf_7"/>
    <property type="match status" value="1"/>
</dbReference>
<comment type="caution">
    <text evidence="4">The sequence shown here is derived from an EMBL/GenBank/DDBJ whole genome shotgun (WGS) entry which is preliminary data.</text>
</comment>
<evidence type="ECO:0000313" key="4">
    <source>
        <dbReference type="EMBL" id="MVN88877.1"/>
    </source>
</evidence>
<evidence type="ECO:0000256" key="2">
    <source>
        <dbReference type="ARBA" id="ARBA00023315"/>
    </source>
</evidence>
<dbReference type="InterPro" id="IPR050832">
    <property type="entry name" value="Bact_Acetyltransf"/>
</dbReference>
<evidence type="ECO:0000256" key="1">
    <source>
        <dbReference type="ARBA" id="ARBA00022679"/>
    </source>
</evidence>
<dbReference type="AlphaFoldDB" id="A0A7C9LPJ1"/>
<dbReference type="InterPro" id="IPR000182">
    <property type="entry name" value="GNAT_dom"/>
</dbReference>
<keyword evidence="2" id="KW-0012">Acyltransferase</keyword>
<dbReference type="CDD" id="cd04301">
    <property type="entry name" value="NAT_SF"/>
    <property type="match status" value="1"/>
</dbReference>
<name>A0A7C9LPJ1_9DEIO</name>
<dbReference type="GO" id="GO:0016747">
    <property type="term" value="F:acyltransferase activity, transferring groups other than amino-acyl groups"/>
    <property type="evidence" value="ECO:0007669"/>
    <property type="project" value="InterPro"/>
</dbReference>
<dbReference type="RefSeq" id="WP_157461073.1">
    <property type="nucleotide sequence ID" value="NZ_WQLB01000036.1"/>
</dbReference>
<reference evidence="4 5" key="1">
    <citation type="submission" date="2019-12" db="EMBL/GenBank/DDBJ databases">
        <title>Deinococcus sp. HMF7620 Genome sequencing and assembly.</title>
        <authorList>
            <person name="Kang H."/>
            <person name="Kim H."/>
            <person name="Joh K."/>
        </authorList>
    </citation>
    <scope>NUCLEOTIDE SEQUENCE [LARGE SCALE GENOMIC DNA]</scope>
    <source>
        <strain evidence="4 5">HMF7620</strain>
    </source>
</reference>
<dbReference type="PANTHER" id="PTHR43877">
    <property type="entry name" value="AMINOALKYLPHOSPHONATE N-ACETYLTRANSFERASE-RELATED-RELATED"/>
    <property type="match status" value="1"/>
</dbReference>
<dbReference type="InterPro" id="IPR016181">
    <property type="entry name" value="Acyl_CoA_acyltransferase"/>
</dbReference>
<evidence type="ECO:0000313" key="5">
    <source>
        <dbReference type="Proteomes" id="UP000483286"/>
    </source>
</evidence>
<dbReference type="PROSITE" id="PS51186">
    <property type="entry name" value="GNAT"/>
    <property type="match status" value="1"/>
</dbReference>